<name>A0A135ZB58_9LACO</name>
<keyword evidence="2" id="KW-0238">DNA-binding</keyword>
<dbReference type="Gene3D" id="4.10.520.10">
    <property type="entry name" value="IHF-like DNA-binding proteins"/>
    <property type="match status" value="1"/>
</dbReference>
<dbReference type="SUPFAM" id="SSF47729">
    <property type="entry name" value="IHF-like DNA-binding proteins"/>
    <property type="match status" value="1"/>
</dbReference>
<dbReference type="EMBL" id="JBETVU010000007">
    <property type="protein sequence ID" value="MES5148538.1"/>
    <property type="molecule type" value="Genomic_DNA"/>
</dbReference>
<dbReference type="EMBL" id="NKLP01000303">
    <property type="protein sequence ID" value="TDN28277.1"/>
    <property type="molecule type" value="Genomic_DNA"/>
</dbReference>
<dbReference type="Proteomes" id="UP000295195">
    <property type="component" value="Unassembled WGS sequence"/>
</dbReference>
<dbReference type="InterPro" id="IPR010992">
    <property type="entry name" value="IHF-like_DNA-bd_dom_sf"/>
</dbReference>
<evidence type="ECO:0000313" key="2">
    <source>
        <dbReference type="EMBL" id="MES5148538.1"/>
    </source>
</evidence>
<reference evidence="3 4" key="1">
    <citation type="submission" date="2017-06" db="EMBL/GenBank/DDBJ databases">
        <authorList>
            <person name="Swanenburg J."/>
            <person name="Kort R."/>
        </authorList>
    </citation>
    <scope>NUCLEOTIDE SEQUENCE [LARGE SCALE GENOMIC DNA]</scope>
    <source>
        <strain evidence="3 4">RL05</strain>
    </source>
</reference>
<keyword evidence="5" id="KW-1185">Reference proteome</keyword>
<protein>
    <recommendedName>
        <fullName evidence="1">DNA-binding protein HU</fullName>
    </recommendedName>
</protein>
<comment type="caution">
    <text evidence="3">The sequence shown here is derived from an EMBL/GenBank/DDBJ whole genome shotgun (WGS) entry which is preliminary data.</text>
</comment>
<evidence type="ECO:0000313" key="4">
    <source>
        <dbReference type="Proteomes" id="UP000295195"/>
    </source>
</evidence>
<dbReference type="Pfam" id="PF00216">
    <property type="entry name" value="Bac_DNA_binding"/>
    <property type="match status" value="1"/>
</dbReference>
<evidence type="ECO:0000256" key="1">
    <source>
        <dbReference type="ARBA" id="ARBA00021922"/>
    </source>
</evidence>
<accession>A0A135ZB58</accession>
<dbReference type="InterPro" id="IPR000119">
    <property type="entry name" value="Hist_DNA-bd"/>
</dbReference>
<evidence type="ECO:0000313" key="5">
    <source>
        <dbReference type="Proteomes" id="UP001434419"/>
    </source>
</evidence>
<dbReference type="RefSeq" id="WP_060463046.1">
    <property type="nucleotide sequence ID" value="NZ_CP083390.1"/>
</dbReference>
<proteinExistence type="predicted"/>
<dbReference type="GO" id="GO:0003677">
    <property type="term" value="F:DNA binding"/>
    <property type="evidence" value="ECO:0007669"/>
    <property type="project" value="UniProtKB-KW"/>
</dbReference>
<sequence length="108" mass="12458">MSKKARVSKSTLIDEINAQTNIDKKVIRQVLNSFNDLVWDNLYDGMSVSIDKFGRFDPEFRNIAPNIIQNLRNGSSIDPTLAYLRVVFKPSPVRLRKYTELKSKKRKG</sequence>
<dbReference type="GO" id="GO:0030527">
    <property type="term" value="F:structural constituent of chromatin"/>
    <property type="evidence" value="ECO:0007669"/>
    <property type="project" value="InterPro"/>
</dbReference>
<reference evidence="2" key="2">
    <citation type="submission" date="2024-06" db="EMBL/GenBank/DDBJ databases">
        <title>Vaginal Lactobacillus fatty acid response mechanisms reveal a metabolite-targeted strategy for bacterial vaginosis treatment.</title>
        <authorList>
            <person name="Zhu M."/>
            <person name="Blainey P.C."/>
            <person name="Bloom S.M."/>
            <person name="Kwon D.S."/>
        </authorList>
    </citation>
    <scope>NUCLEOTIDE SEQUENCE</scope>
    <source>
        <strain evidence="2">194_F1_1</strain>
    </source>
</reference>
<evidence type="ECO:0000313" key="3">
    <source>
        <dbReference type="EMBL" id="TDN28277.1"/>
    </source>
</evidence>
<dbReference type="Proteomes" id="UP001434419">
    <property type="component" value="Unassembled WGS sequence"/>
</dbReference>
<gene>
    <name evidence="2" type="ORF">ABVC42_01005</name>
    <name evidence="3" type="ORF">CEE75_13215</name>
</gene>
<dbReference type="AlphaFoldDB" id="A0A135ZB58"/>
<organism evidence="3 4">
    <name type="scientific">Lactobacillus crispatus</name>
    <dbReference type="NCBI Taxonomy" id="47770"/>
    <lineage>
        <taxon>Bacteria</taxon>
        <taxon>Bacillati</taxon>
        <taxon>Bacillota</taxon>
        <taxon>Bacilli</taxon>
        <taxon>Lactobacillales</taxon>
        <taxon>Lactobacillaceae</taxon>
        <taxon>Lactobacillus</taxon>
    </lineage>
</organism>